<feature type="non-terminal residue" evidence="1">
    <location>
        <position position="1"/>
    </location>
</feature>
<dbReference type="AlphaFoldDB" id="E4Y3I0"/>
<dbReference type="InterPro" id="IPR042314">
    <property type="entry name" value="TMEM121"/>
</dbReference>
<dbReference type="EMBL" id="FN654148">
    <property type="protein sequence ID" value="CBY16384.1"/>
    <property type="molecule type" value="Genomic_DNA"/>
</dbReference>
<sequence>IYLYHPSIIALMIKYIHASYPIKKIILRYVGTWVGAEVTTTRRGCSMAEWFLFIFVLDIKIYFLFQYLRSCPFSEKCLDASPLYDSSKDPLTRVIHCFFLIWHVYLEEFPPQQLKICVASESDKPSTLSTFDTLDRQMITLVQALVLPVLYCKTGSNNPSLLEHK</sequence>
<accession>E4Y3I0</accession>
<evidence type="ECO:0000313" key="2">
    <source>
        <dbReference type="Proteomes" id="UP000001307"/>
    </source>
</evidence>
<gene>
    <name evidence="1" type="ORF">GSOID_T00001537001</name>
</gene>
<protein>
    <submittedName>
        <fullName evidence="1">Uncharacterized protein</fullName>
    </submittedName>
</protein>
<dbReference type="PANTHER" id="PTHR31046:SF1">
    <property type="entry name" value="TRANSMEMBRANE PROTEIN 121"/>
    <property type="match status" value="1"/>
</dbReference>
<dbReference type="InParanoid" id="E4Y3I0"/>
<organism evidence="1">
    <name type="scientific">Oikopleura dioica</name>
    <name type="common">Tunicate</name>
    <dbReference type="NCBI Taxonomy" id="34765"/>
    <lineage>
        <taxon>Eukaryota</taxon>
        <taxon>Metazoa</taxon>
        <taxon>Chordata</taxon>
        <taxon>Tunicata</taxon>
        <taxon>Appendicularia</taxon>
        <taxon>Copelata</taxon>
        <taxon>Oikopleuridae</taxon>
        <taxon>Oikopleura</taxon>
    </lineage>
</organism>
<name>E4Y3I0_OIKDI</name>
<keyword evidence="2" id="KW-1185">Reference proteome</keyword>
<proteinExistence type="predicted"/>
<reference evidence="1" key="1">
    <citation type="journal article" date="2010" name="Science">
        <title>Plasticity of animal genome architecture unmasked by rapid evolution of a pelagic tunicate.</title>
        <authorList>
            <person name="Denoeud F."/>
            <person name="Henriet S."/>
            <person name="Mungpakdee S."/>
            <person name="Aury J.M."/>
            <person name="Da Silva C."/>
            <person name="Brinkmann H."/>
            <person name="Mikhaleva J."/>
            <person name="Olsen L.C."/>
            <person name="Jubin C."/>
            <person name="Canestro C."/>
            <person name="Bouquet J.M."/>
            <person name="Danks G."/>
            <person name="Poulain J."/>
            <person name="Campsteijn C."/>
            <person name="Adamski M."/>
            <person name="Cross I."/>
            <person name="Yadetie F."/>
            <person name="Muffato M."/>
            <person name="Louis A."/>
            <person name="Butcher S."/>
            <person name="Tsagkogeorga G."/>
            <person name="Konrad A."/>
            <person name="Singh S."/>
            <person name="Jensen M.F."/>
            <person name="Cong E.H."/>
            <person name="Eikeseth-Otteraa H."/>
            <person name="Noel B."/>
            <person name="Anthouard V."/>
            <person name="Porcel B.M."/>
            <person name="Kachouri-Lafond R."/>
            <person name="Nishino A."/>
            <person name="Ugolini M."/>
            <person name="Chourrout P."/>
            <person name="Nishida H."/>
            <person name="Aasland R."/>
            <person name="Huzurbazar S."/>
            <person name="Westhof E."/>
            <person name="Delsuc F."/>
            <person name="Lehrach H."/>
            <person name="Reinhardt R."/>
            <person name="Weissenbach J."/>
            <person name="Roy S.W."/>
            <person name="Artiguenave F."/>
            <person name="Postlethwait J.H."/>
            <person name="Manak J.R."/>
            <person name="Thompson E.M."/>
            <person name="Jaillon O."/>
            <person name="Du Pasquier L."/>
            <person name="Boudinot P."/>
            <person name="Liberles D.A."/>
            <person name="Volff J.N."/>
            <person name="Philippe H."/>
            <person name="Lenhard B."/>
            <person name="Roest Crollius H."/>
            <person name="Wincker P."/>
            <person name="Chourrout D."/>
        </authorList>
    </citation>
    <scope>NUCLEOTIDE SEQUENCE [LARGE SCALE GENOMIC DNA]</scope>
</reference>
<dbReference type="Proteomes" id="UP000001307">
    <property type="component" value="Unassembled WGS sequence"/>
</dbReference>
<evidence type="ECO:0000313" key="1">
    <source>
        <dbReference type="EMBL" id="CBY16384.1"/>
    </source>
</evidence>
<dbReference type="OrthoDB" id="9926693at2759"/>
<dbReference type="PANTHER" id="PTHR31046">
    <property type="entry name" value="TRANSMEMBRANE PROTEIN 121"/>
    <property type="match status" value="1"/>
</dbReference>